<gene>
    <name evidence="2" type="primary">ORF36865</name>
</gene>
<organism evidence="2">
    <name type="scientific">Arion vulgaris</name>
    <dbReference type="NCBI Taxonomy" id="1028688"/>
    <lineage>
        <taxon>Eukaryota</taxon>
        <taxon>Metazoa</taxon>
        <taxon>Spiralia</taxon>
        <taxon>Lophotrochozoa</taxon>
        <taxon>Mollusca</taxon>
        <taxon>Gastropoda</taxon>
        <taxon>Heterobranchia</taxon>
        <taxon>Euthyneura</taxon>
        <taxon>Panpulmonata</taxon>
        <taxon>Eupulmonata</taxon>
        <taxon>Stylommatophora</taxon>
        <taxon>Helicina</taxon>
        <taxon>Arionoidea</taxon>
        <taxon>Arionidae</taxon>
        <taxon>Arion</taxon>
    </lineage>
</organism>
<reference evidence="2" key="1">
    <citation type="submission" date="2014-12" db="EMBL/GenBank/DDBJ databases">
        <title>Insight into the proteome of Arion vulgaris.</title>
        <authorList>
            <person name="Aradska J."/>
            <person name="Bulat T."/>
            <person name="Smidak R."/>
            <person name="Sarate P."/>
            <person name="Gangsoo J."/>
            <person name="Sialana F."/>
            <person name="Bilban M."/>
            <person name="Lubec G."/>
        </authorList>
    </citation>
    <scope>NUCLEOTIDE SEQUENCE</scope>
    <source>
        <tissue evidence="2">Skin</tissue>
    </source>
</reference>
<evidence type="ECO:0000313" key="2">
    <source>
        <dbReference type="EMBL" id="CEK59600.1"/>
    </source>
</evidence>
<feature type="region of interest" description="Disordered" evidence="1">
    <location>
        <begin position="1"/>
        <end position="101"/>
    </location>
</feature>
<dbReference type="EMBL" id="HACG01012735">
    <property type="protein sequence ID" value="CEK59600.1"/>
    <property type="molecule type" value="Transcribed_RNA"/>
</dbReference>
<feature type="non-terminal residue" evidence="2">
    <location>
        <position position="101"/>
    </location>
</feature>
<name>A0A0B6YVV8_9EUPU</name>
<protein>
    <submittedName>
        <fullName evidence="2">Uncharacterized protein</fullName>
    </submittedName>
</protein>
<feature type="compositionally biased region" description="Polar residues" evidence="1">
    <location>
        <begin position="84"/>
        <end position="94"/>
    </location>
</feature>
<feature type="compositionally biased region" description="Basic and acidic residues" evidence="1">
    <location>
        <begin position="14"/>
        <end position="25"/>
    </location>
</feature>
<proteinExistence type="predicted"/>
<sequence length="101" mass="11401">MSNYFNDQTALVRENPREGAQRDPNKTINPNVDTDAAKHRYESAYIGLRLPKRPRRPHKSKRHHGERTVGSTQPTTDIVPPASLTPSEQIQSLLSEVEDNA</sequence>
<accession>A0A0B6YVV8</accession>
<evidence type="ECO:0000256" key="1">
    <source>
        <dbReference type="SAM" id="MobiDB-lite"/>
    </source>
</evidence>
<feature type="compositionally biased region" description="Basic residues" evidence="1">
    <location>
        <begin position="50"/>
        <end position="65"/>
    </location>
</feature>
<dbReference type="AlphaFoldDB" id="A0A0B6YVV8"/>